<feature type="transmembrane region" description="Helical" evidence="10">
    <location>
        <begin position="30"/>
        <end position="54"/>
    </location>
</feature>
<dbReference type="InterPro" id="IPR050569">
    <property type="entry name" value="TAAR"/>
</dbReference>
<reference evidence="12" key="1">
    <citation type="submission" date="2025-08" db="UniProtKB">
        <authorList>
            <consortium name="Ensembl"/>
        </authorList>
    </citation>
    <scope>IDENTIFICATION</scope>
</reference>
<accession>A0A8C1FEL2</accession>
<dbReference type="InterPro" id="IPR017452">
    <property type="entry name" value="GPCR_Rhodpsn_7TM"/>
</dbReference>
<dbReference type="PANTHER" id="PTHR24249">
    <property type="entry name" value="HISTAMINE RECEPTOR-RELATED G-PROTEIN COUPLED RECEPTOR"/>
    <property type="match status" value="1"/>
</dbReference>
<evidence type="ECO:0000256" key="4">
    <source>
        <dbReference type="ARBA" id="ARBA00022989"/>
    </source>
</evidence>
<organism evidence="12 13">
    <name type="scientific">Cyprinus carpio carpio</name>
    <dbReference type="NCBI Taxonomy" id="630221"/>
    <lineage>
        <taxon>Eukaryota</taxon>
        <taxon>Metazoa</taxon>
        <taxon>Chordata</taxon>
        <taxon>Craniata</taxon>
        <taxon>Vertebrata</taxon>
        <taxon>Euteleostomi</taxon>
        <taxon>Actinopterygii</taxon>
        <taxon>Neopterygii</taxon>
        <taxon>Teleostei</taxon>
        <taxon>Ostariophysi</taxon>
        <taxon>Cypriniformes</taxon>
        <taxon>Cyprinidae</taxon>
        <taxon>Cyprininae</taxon>
        <taxon>Cyprinus</taxon>
    </lineage>
</organism>
<feature type="transmembrane region" description="Helical" evidence="10">
    <location>
        <begin position="146"/>
        <end position="166"/>
    </location>
</feature>
<keyword evidence="5 9" id="KW-0297">G-protein coupled receptor</keyword>
<evidence type="ECO:0000256" key="7">
    <source>
        <dbReference type="ARBA" id="ARBA00023170"/>
    </source>
</evidence>
<keyword evidence="4 10" id="KW-1133">Transmembrane helix</keyword>
<comment type="similarity">
    <text evidence="9">Belongs to the G-protein coupled receptor 1 family.</text>
</comment>
<feature type="transmembrane region" description="Helical" evidence="10">
    <location>
        <begin position="275"/>
        <end position="295"/>
    </location>
</feature>
<dbReference type="GO" id="GO:0001594">
    <property type="term" value="F:trace-amine receptor activity"/>
    <property type="evidence" value="ECO:0007669"/>
    <property type="project" value="TreeGrafter"/>
</dbReference>
<keyword evidence="7 9" id="KW-0675">Receptor</keyword>
<evidence type="ECO:0000256" key="1">
    <source>
        <dbReference type="ARBA" id="ARBA00004651"/>
    </source>
</evidence>
<feature type="transmembrane region" description="Helical" evidence="10">
    <location>
        <begin position="328"/>
        <end position="349"/>
    </location>
</feature>
<dbReference type="GeneTree" id="ENSGT01050000244823"/>
<keyword evidence="6 10" id="KW-0472">Membrane</keyword>
<feature type="domain" description="G-protein coupled receptors family 1 profile" evidence="11">
    <location>
        <begin position="286"/>
        <end position="380"/>
    </location>
</feature>
<dbReference type="Ensembl" id="ENSCCRT00000097975.2">
    <property type="protein sequence ID" value="ENSCCRP00000090235.2"/>
    <property type="gene ID" value="ENSCCRG00000048928.2"/>
</dbReference>
<dbReference type="PROSITE" id="PS00237">
    <property type="entry name" value="G_PROTEIN_RECEP_F1_1"/>
    <property type="match status" value="1"/>
</dbReference>
<evidence type="ECO:0000256" key="2">
    <source>
        <dbReference type="ARBA" id="ARBA00022475"/>
    </source>
</evidence>
<keyword evidence="8 9" id="KW-0807">Transducer</keyword>
<dbReference type="PANTHER" id="PTHR24249:SF381">
    <property type="entry name" value="TRACE AMINE ASSOCIATED RECEPTOR 19P-RELATED"/>
    <property type="match status" value="1"/>
</dbReference>
<dbReference type="PROSITE" id="PS50262">
    <property type="entry name" value="G_PROTEIN_RECEP_F1_2"/>
    <property type="match status" value="2"/>
</dbReference>
<dbReference type="Pfam" id="PF00001">
    <property type="entry name" value="7tm_1"/>
    <property type="match status" value="2"/>
</dbReference>
<name>A0A8C1FEL2_CYPCA</name>
<evidence type="ECO:0000256" key="3">
    <source>
        <dbReference type="ARBA" id="ARBA00022692"/>
    </source>
</evidence>
<evidence type="ECO:0000313" key="12">
    <source>
        <dbReference type="Ensembl" id="ENSCCRP00000090235.2"/>
    </source>
</evidence>
<dbReference type="InterPro" id="IPR000276">
    <property type="entry name" value="GPCR_Rhodpsn"/>
</dbReference>
<reference evidence="12" key="2">
    <citation type="submission" date="2025-09" db="UniProtKB">
        <authorList>
            <consortium name="Ensembl"/>
        </authorList>
    </citation>
    <scope>IDENTIFICATION</scope>
</reference>
<dbReference type="CDD" id="cd15055">
    <property type="entry name" value="7tmA_TAARs"/>
    <property type="match status" value="1"/>
</dbReference>
<dbReference type="OMA" id="LGRYNSC"/>
<feature type="transmembrane region" description="Helical" evidence="10">
    <location>
        <begin position="66"/>
        <end position="91"/>
    </location>
</feature>
<keyword evidence="2" id="KW-1003">Cell membrane</keyword>
<feature type="transmembrane region" description="Helical" evidence="10">
    <location>
        <begin position="195"/>
        <end position="217"/>
    </location>
</feature>
<dbReference type="Proteomes" id="UP001108240">
    <property type="component" value="Unplaced"/>
</dbReference>
<evidence type="ECO:0000313" key="13">
    <source>
        <dbReference type="Proteomes" id="UP001108240"/>
    </source>
</evidence>
<feature type="transmembrane region" description="Helical" evidence="10">
    <location>
        <begin position="103"/>
        <end position="125"/>
    </location>
</feature>
<evidence type="ECO:0000256" key="6">
    <source>
        <dbReference type="ARBA" id="ARBA00023136"/>
    </source>
</evidence>
<evidence type="ECO:0000256" key="9">
    <source>
        <dbReference type="RuleBase" id="RU000688"/>
    </source>
</evidence>
<feature type="domain" description="G-protein coupled receptors family 1 profile" evidence="11">
    <location>
        <begin position="46"/>
        <end position="288"/>
    </location>
</feature>
<keyword evidence="13" id="KW-1185">Reference proteome</keyword>
<dbReference type="SMART" id="SM01381">
    <property type="entry name" value="7TM_GPCR_Srsx"/>
    <property type="match status" value="1"/>
</dbReference>
<dbReference type="SUPFAM" id="SSF81321">
    <property type="entry name" value="Family A G protein-coupled receptor-like"/>
    <property type="match status" value="2"/>
</dbReference>
<dbReference type="Gene3D" id="1.20.1070.10">
    <property type="entry name" value="Rhodopsin 7-helix transmembrane proteins"/>
    <property type="match status" value="2"/>
</dbReference>
<dbReference type="AlphaFoldDB" id="A0A8C1FEL2"/>
<dbReference type="GO" id="GO:0005886">
    <property type="term" value="C:plasma membrane"/>
    <property type="evidence" value="ECO:0007669"/>
    <property type="project" value="UniProtKB-SubCell"/>
</dbReference>
<protein>
    <recommendedName>
        <fullName evidence="11">G-protein coupled receptors family 1 profile domain-containing protein</fullName>
    </recommendedName>
</protein>
<evidence type="ECO:0000256" key="10">
    <source>
        <dbReference type="SAM" id="Phobius"/>
    </source>
</evidence>
<evidence type="ECO:0000256" key="5">
    <source>
        <dbReference type="ARBA" id="ARBA00023040"/>
    </source>
</evidence>
<evidence type="ECO:0000256" key="8">
    <source>
        <dbReference type="ARBA" id="ARBA00023224"/>
    </source>
</evidence>
<proteinExistence type="inferred from homology"/>
<dbReference type="PRINTS" id="PR00237">
    <property type="entry name" value="GPCRRHODOPSN"/>
</dbReference>
<keyword evidence="3 9" id="KW-0812">Transmembrane</keyword>
<feature type="transmembrane region" description="Helical" evidence="10">
    <location>
        <begin position="361"/>
        <end position="383"/>
    </location>
</feature>
<evidence type="ECO:0000259" key="11">
    <source>
        <dbReference type="PROSITE" id="PS50262"/>
    </source>
</evidence>
<sequence>MEDNSQEIQYCFSNNNLSCFREIKHEVEYVILYMFIFLLSAFTVFLNLLVIISISHFEQLHTPTNLLILSLAVADLIVGLIVIPLMGITFIESCWYFGEAFCSLVLFIVFMVVSASLGNLVFISIDRYIAVSDPLRYTLRVTTDKAVFCIIINWLCSSIYSLIILYNSMFYPETQDRCYGDCSVSFKFEHVVTDLIVTFVAPSYVIMSIYVKIFCVAKYQAKVVHSFTGVNRSQRKAAKTLGIVVMVYFMCWVPYYIVSLIEGNEPTVEFNVTCWILYMNSCMNPLIYALFYKWFRKSAKHIMSLKIFKPSSEYFSLFPEDMKSERKAALTLGIIVTVYLVCWIPFFILSLTENTGMASTTAYILLWFLYINSGLNPLIYAFFYPWFKMSVKHILTLRIFQPESSMMDIFTDYH</sequence>
<feature type="transmembrane region" description="Helical" evidence="10">
    <location>
        <begin position="237"/>
        <end position="255"/>
    </location>
</feature>
<dbReference type="FunFam" id="1.20.1070.10:FF:000279">
    <property type="entry name" value="Trace amine-associated receptor 16f"/>
    <property type="match status" value="1"/>
</dbReference>
<comment type="subcellular location">
    <subcellularLocation>
        <location evidence="1">Cell membrane</location>
        <topology evidence="1">Multi-pass membrane protein</topology>
    </subcellularLocation>
</comment>